<keyword evidence="8" id="KW-1185">Reference proteome</keyword>
<dbReference type="EMBL" id="SAUN01000001">
    <property type="protein sequence ID" value="RVX44555.1"/>
    <property type="molecule type" value="Genomic_DNA"/>
</dbReference>
<feature type="transmembrane region" description="Helical" evidence="6">
    <location>
        <begin position="387"/>
        <end position="407"/>
    </location>
</feature>
<keyword evidence="2" id="KW-1003">Cell membrane</keyword>
<keyword evidence="5 6" id="KW-0472">Membrane</keyword>
<evidence type="ECO:0000313" key="8">
    <source>
        <dbReference type="Proteomes" id="UP000284824"/>
    </source>
</evidence>
<name>A0A438MGF6_9ACTN</name>
<feature type="transmembrane region" description="Helical" evidence="6">
    <location>
        <begin position="24"/>
        <end position="49"/>
    </location>
</feature>
<sequence>MPRAVTTSQELPDAPSQTSDRTKVFLTAAAQALRLILAATTGAILARTLQPDGRGVYAVITTTASTAIIIGHLSVPHSQIAFWGDRLVNRALTANGLILGLVSGSVAAVCTVALTPLILPHEAGLLVAAVLVAAPLGVAAVNLQRVLLLKAQVSTANHGILLSALIQCVPTAVLAATGNVTIATVIVLWCASTVLPLGLYVWKLRPAVVHADRGLALRQLNLSYRYHVGLISLHLLMTIDVLLLNAMTSSAEVGIYTVAVSVLSLANVPADAILQVVLPRQAAQDMTNSRSATVRALRWTIPSSLACVGVLAAASPVVVPLMYGDAYEDSIAALMVLAPGIAALSMVRLMEQYLIRLQRPLSMAGLCMGALAINVALNLMWIPRWGAVGAALSSTVAYGLLALAQFIRFARALPSSTDSPLEDRV</sequence>
<evidence type="ECO:0000256" key="6">
    <source>
        <dbReference type="SAM" id="Phobius"/>
    </source>
</evidence>
<keyword evidence="3 6" id="KW-0812">Transmembrane</keyword>
<dbReference type="InterPro" id="IPR050833">
    <property type="entry name" value="Poly_Biosynth_Transport"/>
</dbReference>
<feature type="transmembrane region" description="Helical" evidence="6">
    <location>
        <begin position="223"/>
        <end position="247"/>
    </location>
</feature>
<feature type="transmembrane region" description="Helical" evidence="6">
    <location>
        <begin position="331"/>
        <end position="349"/>
    </location>
</feature>
<feature type="transmembrane region" description="Helical" evidence="6">
    <location>
        <begin position="253"/>
        <end position="278"/>
    </location>
</feature>
<accession>A0A438MGF6</accession>
<feature type="transmembrane region" description="Helical" evidence="6">
    <location>
        <begin position="182"/>
        <end position="202"/>
    </location>
</feature>
<dbReference type="PANTHER" id="PTHR30250">
    <property type="entry name" value="PST FAMILY PREDICTED COLANIC ACID TRANSPORTER"/>
    <property type="match status" value="1"/>
</dbReference>
<evidence type="ECO:0000256" key="2">
    <source>
        <dbReference type="ARBA" id="ARBA00022475"/>
    </source>
</evidence>
<comment type="caution">
    <text evidence="7">The sequence shown here is derived from an EMBL/GenBank/DDBJ whole genome shotgun (WGS) entry which is preliminary data.</text>
</comment>
<dbReference type="Pfam" id="PF01943">
    <property type="entry name" value="Polysacc_synt"/>
    <property type="match status" value="1"/>
</dbReference>
<evidence type="ECO:0000256" key="3">
    <source>
        <dbReference type="ARBA" id="ARBA00022692"/>
    </source>
</evidence>
<reference evidence="7 8" key="1">
    <citation type="submission" date="2019-01" db="EMBL/GenBank/DDBJ databases">
        <title>Sequencing the genomes of 1000 actinobacteria strains.</title>
        <authorList>
            <person name="Klenk H.-P."/>
        </authorList>
    </citation>
    <scope>NUCLEOTIDE SEQUENCE [LARGE SCALE GENOMIC DNA]</scope>
    <source>
        <strain evidence="7 8">DSM 43925</strain>
    </source>
</reference>
<feature type="transmembrane region" description="Helical" evidence="6">
    <location>
        <begin position="361"/>
        <end position="381"/>
    </location>
</feature>
<feature type="transmembrane region" description="Helical" evidence="6">
    <location>
        <begin position="299"/>
        <end position="319"/>
    </location>
</feature>
<proteinExistence type="predicted"/>
<organism evidence="7 8">
    <name type="scientific">Nonomuraea polychroma</name>
    <dbReference type="NCBI Taxonomy" id="46176"/>
    <lineage>
        <taxon>Bacteria</taxon>
        <taxon>Bacillati</taxon>
        <taxon>Actinomycetota</taxon>
        <taxon>Actinomycetes</taxon>
        <taxon>Streptosporangiales</taxon>
        <taxon>Streptosporangiaceae</taxon>
        <taxon>Nonomuraea</taxon>
    </lineage>
</organism>
<feature type="transmembrane region" description="Helical" evidence="6">
    <location>
        <begin position="55"/>
        <end position="75"/>
    </location>
</feature>
<protein>
    <submittedName>
        <fullName evidence="7">O-antigen/teichoic acid export membrane protein</fullName>
    </submittedName>
</protein>
<dbReference type="InterPro" id="IPR002797">
    <property type="entry name" value="Polysacc_synth"/>
</dbReference>
<evidence type="ECO:0000256" key="4">
    <source>
        <dbReference type="ARBA" id="ARBA00022989"/>
    </source>
</evidence>
<keyword evidence="4 6" id="KW-1133">Transmembrane helix</keyword>
<dbReference type="AlphaFoldDB" id="A0A438MGF6"/>
<feature type="transmembrane region" description="Helical" evidence="6">
    <location>
        <begin position="125"/>
        <end position="143"/>
    </location>
</feature>
<feature type="transmembrane region" description="Helical" evidence="6">
    <location>
        <begin position="155"/>
        <end position="176"/>
    </location>
</feature>
<evidence type="ECO:0000256" key="1">
    <source>
        <dbReference type="ARBA" id="ARBA00004651"/>
    </source>
</evidence>
<evidence type="ECO:0000256" key="5">
    <source>
        <dbReference type="ARBA" id="ARBA00023136"/>
    </source>
</evidence>
<dbReference type="PANTHER" id="PTHR30250:SF11">
    <property type="entry name" value="O-ANTIGEN TRANSPORTER-RELATED"/>
    <property type="match status" value="1"/>
</dbReference>
<dbReference type="Proteomes" id="UP000284824">
    <property type="component" value="Unassembled WGS sequence"/>
</dbReference>
<comment type="subcellular location">
    <subcellularLocation>
        <location evidence="1">Cell membrane</location>
        <topology evidence="1">Multi-pass membrane protein</topology>
    </subcellularLocation>
</comment>
<dbReference type="OrthoDB" id="3524613at2"/>
<gene>
    <name evidence="7" type="ORF">EDD27_7297</name>
</gene>
<feature type="transmembrane region" description="Helical" evidence="6">
    <location>
        <begin position="96"/>
        <end position="119"/>
    </location>
</feature>
<evidence type="ECO:0000313" key="7">
    <source>
        <dbReference type="EMBL" id="RVX44555.1"/>
    </source>
</evidence>
<dbReference type="GO" id="GO:0005886">
    <property type="term" value="C:plasma membrane"/>
    <property type="evidence" value="ECO:0007669"/>
    <property type="project" value="UniProtKB-SubCell"/>
</dbReference>